<sequence>MSQEIDFCSKDAEEFFYEVTAQSAVGYVKALSESHVIESLVLKTHLWLERLFDEIIAMHFPNPKAIEKGRFSFAQKLVLVRAIKGTSDSRLELFSKIHTLNQIRNEISHCIYSEKLASLFKKLDIEYTESLLKESEEELAETIMLKFGKVYGSVTAIKVMQEYDEQGYKFVATES</sequence>
<gene>
    <name evidence="1" type="ORF">IB292_26550</name>
</gene>
<organism evidence="1 2">
    <name type="scientific">Vibrio parahaemolyticus</name>
    <dbReference type="NCBI Taxonomy" id="670"/>
    <lineage>
        <taxon>Bacteria</taxon>
        <taxon>Pseudomonadati</taxon>
        <taxon>Pseudomonadota</taxon>
        <taxon>Gammaproteobacteria</taxon>
        <taxon>Vibrionales</taxon>
        <taxon>Vibrionaceae</taxon>
        <taxon>Vibrio</taxon>
    </lineage>
</organism>
<accession>A0A9Q3UK06</accession>
<dbReference type="EMBL" id="JACVHL010000067">
    <property type="protein sequence ID" value="MCC3808549.1"/>
    <property type="molecule type" value="Genomic_DNA"/>
</dbReference>
<reference evidence="1" key="1">
    <citation type="submission" date="2020-09" db="EMBL/GenBank/DDBJ databases">
        <title>Genome sequence of Vibrio parahaemolyticus isolates.</title>
        <authorList>
            <person name="Hammerl J.A."/>
            <person name="Strauch E."/>
        </authorList>
    </citation>
    <scope>NUCLEOTIDE SEQUENCE</scope>
    <source>
        <strain evidence="1">17-VB00146</strain>
    </source>
</reference>
<evidence type="ECO:0000313" key="2">
    <source>
        <dbReference type="Proteomes" id="UP000726777"/>
    </source>
</evidence>
<dbReference type="Proteomes" id="UP000726777">
    <property type="component" value="Unassembled WGS sequence"/>
</dbReference>
<comment type="caution">
    <text evidence="1">The sequence shown here is derived from an EMBL/GenBank/DDBJ whole genome shotgun (WGS) entry which is preliminary data.</text>
</comment>
<proteinExistence type="predicted"/>
<protein>
    <submittedName>
        <fullName evidence="1">Uncharacterized protein</fullName>
    </submittedName>
</protein>
<name>A0A9Q3UK06_VIBPH</name>
<evidence type="ECO:0000313" key="1">
    <source>
        <dbReference type="EMBL" id="MCC3808549.1"/>
    </source>
</evidence>
<dbReference type="RefSeq" id="WP_222133793.1">
    <property type="nucleotide sequence ID" value="NZ_CP064041.1"/>
</dbReference>
<dbReference type="AlphaFoldDB" id="A0A9Q3UK06"/>